<evidence type="ECO:0000256" key="7">
    <source>
        <dbReference type="ARBA" id="ARBA00023128"/>
    </source>
</evidence>
<dbReference type="PROSITE" id="PS50920">
    <property type="entry name" value="SOLCAR"/>
    <property type="match status" value="3"/>
</dbReference>
<name>A0A7S3MG91_9STRA</name>
<keyword evidence="4 9" id="KW-0812">Transmembrane</keyword>
<dbReference type="SUPFAM" id="SSF103506">
    <property type="entry name" value="Mitochondrial carrier"/>
    <property type="match status" value="1"/>
</dbReference>
<evidence type="ECO:0000256" key="3">
    <source>
        <dbReference type="ARBA" id="ARBA00022448"/>
    </source>
</evidence>
<gene>
    <name evidence="12" type="ORF">SELO1098_LOCUS27164</name>
</gene>
<evidence type="ECO:0000256" key="5">
    <source>
        <dbReference type="ARBA" id="ARBA00022737"/>
    </source>
</evidence>
<evidence type="ECO:0000256" key="2">
    <source>
        <dbReference type="ARBA" id="ARBA00006375"/>
    </source>
</evidence>
<dbReference type="GO" id="GO:0022857">
    <property type="term" value="F:transmembrane transporter activity"/>
    <property type="evidence" value="ECO:0007669"/>
    <property type="project" value="TreeGrafter"/>
</dbReference>
<reference evidence="12" key="1">
    <citation type="submission" date="2021-01" db="EMBL/GenBank/DDBJ databases">
        <authorList>
            <person name="Corre E."/>
            <person name="Pelletier E."/>
            <person name="Niang G."/>
            <person name="Scheremetjew M."/>
            <person name="Finn R."/>
            <person name="Kale V."/>
            <person name="Holt S."/>
            <person name="Cochrane G."/>
            <person name="Meng A."/>
            <person name="Brown T."/>
            <person name="Cohen L."/>
        </authorList>
    </citation>
    <scope>NUCLEOTIDE SEQUENCE</scope>
    <source>
        <strain evidence="12">CCAP 955/1</strain>
    </source>
</reference>
<evidence type="ECO:0000256" key="4">
    <source>
        <dbReference type="ARBA" id="ARBA00022692"/>
    </source>
</evidence>
<feature type="transmembrane region" description="Helical" evidence="11">
    <location>
        <begin position="20"/>
        <end position="37"/>
    </location>
</feature>
<evidence type="ECO:0000256" key="1">
    <source>
        <dbReference type="ARBA" id="ARBA00004225"/>
    </source>
</evidence>
<keyword evidence="8 9" id="KW-0472">Membrane</keyword>
<evidence type="ECO:0008006" key="13">
    <source>
        <dbReference type="Google" id="ProtNLM"/>
    </source>
</evidence>
<organism evidence="12">
    <name type="scientific">Spumella elongata</name>
    <dbReference type="NCBI Taxonomy" id="89044"/>
    <lineage>
        <taxon>Eukaryota</taxon>
        <taxon>Sar</taxon>
        <taxon>Stramenopiles</taxon>
        <taxon>Ochrophyta</taxon>
        <taxon>Chrysophyceae</taxon>
        <taxon>Chromulinales</taxon>
        <taxon>Chromulinaceae</taxon>
        <taxon>Spumella</taxon>
    </lineage>
</organism>
<keyword evidence="3 10" id="KW-0813">Transport</keyword>
<sequence>MDVTVAEEFKSVATRYREHWINGLSGLVAGACGILVGHPFDTMKIRLQVGDATKKAQVGAKSVSELYRGIIPPLLTSGCTQFMVFTIYEYVKLSLRQEQGGAGMSNLNATFTAATIAGAVSSYITSPIQLIKVQQQSSPDNLTLRQCYHKVTKAYGWRGLFHGAVPVMTIEGIGRGVYMLTYEYMKQTLACEEYPETGLAVRAAAASCAGSFSWLVMYPLDSIKSRRLSDLSLKSSYQCYRTTMNGGGIPAFYRGCAFAMLRSIPVAATVLPLYEYCREKFAQVL</sequence>
<keyword evidence="7" id="KW-0496">Mitochondrion</keyword>
<dbReference type="InterPro" id="IPR018108">
    <property type="entry name" value="MCP_transmembrane"/>
</dbReference>
<feature type="repeat" description="Solcar" evidence="9">
    <location>
        <begin position="197"/>
        <end position="280"/>
    </location>
</feature>
<keyword evidence="6 11" id="KW-1133">Transmembrane helix</keyword>
<evidence type="ECO:0000313" key="12">
    <source>
        <dbReference type="EMBL" id="CAE0298310.1"/>
    </source>
</evidence>
<dbReference type="PANTHER" id="PTHR45624:SF10">
    <property type="entry name" value="SLC (SOLUTE CARRIER) HOMOLOG"/>
    <property type="match status" value="1"/>
</dbReference>
<feature type="repeat" description="Solcar" evidence="9">
    <location>
        <begin position="17"/>
        <end position="94"/>
    </location>
</feature>
<evidence type="ECO:0000256" key="11">
    <source>
        <dbReference type="SAM" id="Phobius"/>
    </source>
</evidence>
<comment type="subcellular location">
    <subcellularLocation>
        <location evidence="1">Mitochondrion membrane</location>
        <topology evidence="1">Multi-pass membrane protein</topology>
    </subcellularLocation>
</comment>
<evidence type="ECO:0000256" key="8">
    <source>
        <dbReference type="ARBA" id="ARBA00023136"/>
    </source>
</evidence>
<dbReference type="PANTHER" id="PTHR45624">
    <property type="entry name" value="MITOCHONDRIAL BASIC AMINO ACIDS TRANSPORTER-RELATED"/>
    <property type="match status" value="1"/>
</dbReference>
<protein>
    <recommendedName>
        <fullName evidence="13">Mitochondrial carrier protein</fullName>
    </recommendedName>
</protein>
<feature type="repeat" description="Solcar" evidence="9">
    <location>
        <begin position="105"/>
        <end position="188"/>
    </location>
</feature>
<accession>A0A7S3MG91</accession>
<evidence type="ECO:0000256" key="10">
    <source>
        <dbReference type="RuleBase" id="RU000488"/>
    </source>
</evidence>
<dbReference type="AlphaFoldDB" id="A0A7S3MG91"/>
<dbReference type="Gene3D" id="1.50.40.10">
    <property type="entry name" value="Mitochondrial carrier domain"/>
    <property type="match status" value="1"/>
</dbReference>
<proteinExistence type="inferred from homology"/>
<dbReference type="InterPro" id="IPR023395">
    <property type="entry name" value="MCP_dom_sf"/>
</dbReference>
<evidence type="ECO:0000256" key="6">
    <source>
        <dbReference type="ARBA" id="ARBA00022989"/>
    </source>
</evidence>
<dbReference type="EMBL" id="HBIC01053011">
    <property type="protein sequence ID" value="CAE0298310.1"/>
    <property type="molecule type" value="Transcribed_RNA"/>
</dbReference>
<evidence type="ECO:0000256" key="9">
    <source>
        <dbReference type="PROSITE-ProRule" id="PRU00282"/>
    </source>
</evidence>
<dbReference type="InterPro" id="IPR050567">
    <property type="entry name" value="Mitochondrial_Carrier"/>
</dbReference>
<dbReference type="GO" id="GO:0031966">
    <property type="term" value="C:mitochondrial membrane"/>
    <property type="evidence" value="ECO:0007669"/>
    <property type="project" value="UniProtKB-SubCell"/>
</dbReference>
<dbReference type="Pfam" id="PF00153">
    <property type="entry name" value="Mito_carr"/>
    <property type="match status" value="3"/>
</dbReference>
<keyword evidence="5" id="KW-0677">Repeat</keyword>
<comment type="similarity">
    <text evidence="2 10">Belongs to the mitochondrial carrier (TC 2.A.29) family.</text>
</comment>